<reference evidence="1" key="1">
    <citation type="submission" date="2019-04" db="EMBL/GenBank/DDBJ databases">
        <title>Evolution of Biomass-Degrading Anaerobic Consortia Revealed by Metagenomics.</title>
        <authorList>
            <person name="Peng X."/>
        </authorList>
    </citation>
    <scope>NUCLEOTIDE SEQUENCE</scope>
    <source>
        <strain evidence="1">SIG66</strain>
    </source>
</reference>
<proteinExistence type="predicted"/>
<dbReference type="Proteomes" id="UP000725649">
    <property type="component" value="Unassembled WGS sequence"/>
</dbReference>
<dbReference type="AlphaFoldDB" id="A0A928DR46"/>
<organism evidence="1 2">
    <name type="scientific">Candidatus Avelusimicrobium gallicola</name>
    <dbReference type="NCBI Taxonomy" id="2562704"/>
    <lineage>
        <taxon>Bacteria</taxon>
        <taxon>Pseudomonadati</taxon>
        <taxon>Elusimicrobiota</taxon>
        <taxon>Elusimicrobia</taxon>
        <taxon>Elusimicrobiales</taxon>
        <taxon>Elusimicrobiaceae</taxon>
        <taxon>Candidatus Avelusimicrobium</taxon>
    </lineage>
</organism>
<sequence>MRYNDFFELSINNKKDSFSFSTALFLTGPYKYAGVIYAQTDPSNKLTKKLYCMEATSVTPAGKFCQDVLSCEKVLTTAHGARFYELP</sequence>
<evidence type="ECO:0000313" key="1">
    <source>
        <dbReference type="EMBL" id="MBE6421626.1"/>
    </source>
</evidence>
<dbReference type="EMBL" id="SUVG01000006">
    <property type="protein sequence ID" value="MBE6421626.1"/>
    <property type="molecule type" value="Genomic_DNA"/>
</dbReference>
<accession>A0A928DR46</accession>
<comment type="caution">
    <text evidence="1">The sequence shown here is derived from an EMBL/GenBank/DDBJ whole genome shotgun (WGS) entry which is preliminary data.</text>
</comment>
<name>A0A928DR46_9BACT</name>
<protein>
    <submittedName>
        <fullName evidence="1">Uncharacterized protein</fullName>
    </submittedName>
</protein>
<gene>
    <name evidence="1" type="ORF">E7027_05845</name>
</gene>
<evidence type="ECO:0000313" key="2">
    <source>
        <dbReference type="Proteomes" id="UP000725649"/>
    </source>
</evidence>